<reference evidence="3" key="1">
    <citation type="submission" date="2017-04" db="EMBL/GenBank/DDBJ databases">
        <title>Genome deletions in a multicellular cyanobacterial endosymbiont for morphological adaptation in marine diatoms.</title>
        <authorList>
            <person name="Wang Y."/>
            <person name="Gao H."/>
            <person name="Li R."/>
            <person name="Xu X."/>
        </authorList>
    </citation>
    <scope>NUCLEOTIDE SEQUENCE</scope>
    <source>
        <strain evidence="3">FACHB 800</strain>
    </source>
</reference>
<feature type="coiled-coil region" evidence="1">
    <location>
        <begin position="82"/>
        <end position="109"/>
    </location>
</feature>
<proteinExistence type="predicted"/>
<protein>
    <submittedName>
        <fullName evidence="3">Type IV pilus assembly protein PilO</fullName>
    </submittedName>
</protein>
<dbReference type="EMBL" id="CP021056">
    <property type="protein sequence ID" value="QXE25170.1"/>
    <property type="molecule type" value="Genomic_DNA"/>
</dbReference>
<dbReference type="RefSeq" id="WP_190603373.1">
    <property type="nucleotide sequence ID" value="NZ_CP021056.1"/>
</dbReference>
<gene>
    <name evidence="3" type="ORF">B6N60_03882</name>
</gene>
<keyword evidence="1" id="KW-0175">Coiled coil</keyword>
<feature type="transmembrane region" description="Helical" evidence="2">
    <location>
        <begin position="27"/>
        <end position="58"/>
    </location>
</feature>
<dbReference type="Proteomes" id="UP000683511">
    <property type="component" value="Chromosome"/>
</dbReference>
<evidence type="ECO:0000256" key="1">
    <source>
        <dbReference type="SAM" id="Coils"/>
    </source>
</evidence>
<keyword evidence="2" id="KW-0812">Transmembrane</keyword>
<keyword evidence="4" id="KW-1185">Reference proteome</keyword>
<evidence type="ECO:0000313" key="3">
    <source>
        <dbReference type="EMBL" id="QXE25170.1"/>
    </source>
</evidence>
<dbReference type="AlphaFoldDB" id="A0A975Y6D1"/>
<accession>A0A975Y6D1</accession>
<keyword evidence="2" id="KW-1133">Transmembrane helix</keyword>
<dbReference type="KEGG" id="rsin:B6N60_03882"/>
<organism evidence="3 4">
    <name type="scientific">Richelia sinica FACHB-800</name>
    <dbReference type="NCBI Taxonomy" id="1357546"/>
    <lineage>
        <taxon>Bacteria</taxon>
        <taxon>Bacillati</taxon>
        <taxon>Cyanobacteriota</taxon>
        <taxon>Cyanophyceae</taxon>
        <taxon>Nostocales</taxon>
        <taxon>Nostocaceae</taxon>
        <taxon>Richelia</taxon>
    </lineage>
</organism>
<sequence length="265" mass="28796">MTLSSDDLNFAEQASGLEQSSSPGFPVIFGIAFTPQIIGGLAGGIGLLAAGSLVLNLIMPAWDNYQQLLTKSNELQLQVTQKRSQAKQLDKAEAELATAKQQQTQVLALFANEQSLDTLLIDTNRLVESTNARVPRNAVRAKLKKFVPITEAPEIITDGSFGNEVDSKLKRSIVDVELEGTFEQTQSIMRNIERLQPLLIIKDYNSQLVPPETSSANDKDKVVLIGPGAITTSFKLHALMPLSPEEAKAEAAKLEAAKAKDKKKK</sequence>
<evidence type="ECO:0000256" key="2">
    <source>
        <dbReference type="SAM" id="Phobius"/>
    </source>
</evidence>
<evidence type="ECO:0000313" key="4">
    <source>
        <dbReference type="Proteomes" id="UP000683511"/>
    </source>
</evidence>
<keyword evidence="2" id="KW-0472">Membrane</keyword>
<name>A0A975Y6D1_9NOST</name>